<keyword evidence="4" id="KW-1185">Reference proteome</keyword>
<comment type="caution">
    <text evidence="3">The sequence shown here is derived from an EMBL/GenBank/DDBJ whole genome shotgun (WGS) entry which is preliminary data.</text>
</comment>
<gene>
    <name evidence="3" type="ORF">Aru02nite_36170</name>
</gene>
<evidence type="ECO:0000256" key="2">
    <source>
        <dbReference type="SAM" id="SignalP"/>
    </source>
</evidence>
<dbReference type="EMBL" id="BOMB01000020">
    <property type="protein sequence ID" value="GID12728.1"/>
    <property type="molecule type" value="Genomic_DNA"/>
</dbReference>
<dbReference type="InterPro" id="IPR015943">
    <property type="entry name" value="WD40/YVTN_repeat-like_dom_sf"/>
</dbReference>
<accession>A0A8J3J203</accession>
<protein>
    <recommendedName>
        <fullName evidence="5">Carbohydrate binding domain-containing protein</fullName>
    </recommendedName>
</protein>
<reference evidence="3" key="1">
    <citation type="submission" date="2021-01" db="EMBL/GenBank/DDBJ databases">
        <title>Whole genome shotgun sequence of Actinocatenispora rupis NBRC 107355.</title>
        <authorList>
            <person name="Komaki H."/>
            <person name="Tamura T."/>
        </authorList>
    </citation>
    <scope>NUCLEOTIDE SEQUENCE</scope>
    <source>
        <strain evidence="3">NBRC 107355</strain>
    </source>
</reference>
<dbReference type="AlphaFoldDB" id="A0A8J3J203"/>
<organism evidence="3 4">
    <name type="scientific">Actinocatenispora rupis</name>
    <dbReference type="NCBI Taxonomy" id="519421"/>
    <lineage>
        <taxon>Bacteria</taxon>
        <taxon>Bacillati</taxon>
        <taxon>Actinomycetota</taxon>
        <taxon>Actinomycetes</taxon>
        <taxon>Micromonosporales</taxon>
        <taxon>Micromonosporaceae</taxon>
        <taxon>Actinocatenispora</taxon>
    </lineage>
</organism>
<evidence type="ECO:0000313" key="4">
    <source>
        <dbReference type="Proteomes" id="UP000612808"/>
    </source>
</evidence>
<evidence type="ECO:0000313" key="3">
    <source>
        <dbReference type="EMBL" id="GID12728.1"/>
    </source>
</evidence>
<feature type="region of interest" description="Disordered" evidence="1">
    <location>
        <begin position="60"/>
        <end position="81"/>
    </location>
</feature>
<dbReference type="Gene3D" id="2.60.120.260">
    <property type="entry name" value="Galactose-binding domain-like"/>
    <property type="match status" value="1"/>
</dbReference>
<feature type="chain" id="PRO_5035272543" description="Carbohydrate binding domain-containing protein" evidence="2">
    <location>
        <begin position="36"/>
        <end position="841"/>
    </location>
</feature>
<evidence type="ECO:0008006" key="5">
    <source>
        <dbReference type="Google" id="ProtNLM"/>
    </source>
</evidence>
<sequence>MALVPLRPRRTAPLFAAAALAVTAAVAPISAPASAGPTDTGDVLVANHSFESGLDGWTFGQAGKDVPAPDPSCRAEAATDRHADGAASLKLTPTPDCPRPAALGSAVDVRAGTGYHAFLQVAGPGATVRLRLVFRAADGSVLDVSGGPTTTAGADFSTVSAHATAPAGTATATLRLDTADAPAYADDALLTATDTDLGPQVSKASINATTFGVDAAGARTAYTVVTGASNWDAHLVGITADTGAVAVDLPLTGATGAWNATTATDGSIYVGTYNFSDTSKNGRLYRYVPGADSVRDLGNPIPGDTFVWDVTAGPDGSVFGGGYPSGGAFRYSPAGGFTTVGARPMIAPEQYVRSVAYDASTDVAYAGIGSHAHLMACPGAGTDCTDILPTEYAGEEFTYSLEAGGGYVFANLSNTGDGHLLVMKVTTSGKTVTATKVTDIPSVRYPGASPVVDGGVYYLTGGRLMRYDLAAGTSAQVATGMPASARSWSVDTAGPAPVLESAGNTAAGPVVMRYDTGTRTLTSVTATHVPAAPTNLQSPLLGPDGKIYTSGFLSGGTGVHTPMRSDADVQYAGVPQVEGATVIGDTMYFGGYPGAKVYAYRPAQPWTFGTNPKLVCSLTDQDQDRPYGMVNAGGKLVIGTEAGYGKLAGALAVYDPATGDCTTKKNIADNRTVASLAYLDGLVYGGTSVWGGLGVEPSQQEAVLLTYDPETDASHRIPLPSRGLRTVLGLTVGPDGNLWMLAEDHLLVYDPATRTFVADRRIFPELDLPGADLIDAHDAFLLTGKDGNVYGTLHGRYVFRLDPRTLQPTLLRQGTVEGLTADRYGNLYYVQDGFHLHRLVP</sequence>
<dbReference type="SUPFAM" id="SSF63825">
    <property type="entry name" value="YWTD domain"/>
    <property type="match status" value="1"/>
</dbReference>
<keyword evidence="2" id="KW-0732">Signal</keyword>
<dbReference type="Proteomes" id="UP000612808">
    <property type="component" value="Unassembled WGS sequence"/>
</dbReference>
<dbReference type="SUPFAM" id="SSF101898">
    <property type="entry name" value="NHL repeat"/>
    <property type="match status" value="1"/>
</dbReference>
<evidence type="ECO:0000256" key="1">
    <source>
        <dbReference type="SAM" id="MobiDB-lite"/>
    </source>
</evidence>
<dbReference type="Gene3D" id="2.130.10.10">
    <property type="entry name" value="YVTN repeat-like/Quinoprotein amine dehydrogenase"/>
    <property type="match status" value="1"/>
</dbReference>
<name>A0A8J3J203_9ACTN</name>
<feature type="signal peptide" evidence="2">
    <location>
        <begin position="1"/>
        <end position="35"/>
    </location>
</feature>
<proteinExistence type="predicted"/>